<dbReference type="InterPro" id="IPR045182">
    <property type="entry name" value="JINGUBANG-like"/>
</dbReference>
<sequence>MDTFSSLNPIVCSPLHCITSHHRHDSNIHSIAKCLVFTGSDSKRIRVWRQSDCTERGCTKTSSGEIWAILAYGNKLFTVHRQAANNIKIVSCKTYYHAERVLYTGSYDRTVKGIPVHETKVNATVVNQDDGCVFTCSSVGSVKIWRRLYSSNHDTEIPAITG</sequence>
<gene>
    <name evidence="1" type="ORF">V6N11_017199</name>
</gene>
<name>A0ABR2TXB4_9ROSI</name>
<accession>A0ABR2TXB4</accession>
<dbReference type="Proteomes" id="UP001396334">
    <property type="component" value="Unassembled WGS sequence"/>
</dbReference>
<dbReference type="InterPro" id="IPR001680">
    <property type="entry name" value="WD40_rpt"/>
</dbReference>
<dbReference type="EMBL" id="JBBPBN010000004">
    <property type="protein sequence ID" value="KAK9042120.1"/>
    <property type="molecule type" value="Genomic_DNA"/>
</dbReference>
<dbReference type="InterPro" id="IPR011047">
    <property type="entry name" value="Quinoprotein_ADH-like_sf"/>
</dbReference>
<evidence type="ECO:0000313" key="2">
    <source>
        <dbReference type="Proteomes" id="UP001396334"/>
    </source>
</evidence>
<dbReference type="SUPFAM" id="SSF50998">
    <property type="entry name" value="Quinoprotein alcohol dehydrogenase-like"/>
    <property type="match status" value="1"/>
</dbReference>
<organism evidence="1 2">
    <name type="scientific">Hibiscus sabdariffa</name>
    <name type="common">roselle</name>
    <dbReference type="NCBI Taxonomy" id="183260"/>
    <lineage>
        <taxon>Eukaryota</taxon>
        <taxon>Viridiplantae</taxon>
        <taxon>Streptophyta</taxon>
        <taxon>Embryophyta</taxon>
        <taxon>Tracheophyta</taxon>
        <taxon>Spermatophyta</taxon>
        <taxon>Magnoliopsida</taxon>
        <taxon>eudicotyledons</taxon>
        <taxon>Gunneridae</taxon>
        <taxon>Pentapetalae</taxon>
        <taxon>rosids</taxon>
        <taxon>malvids</taxon>
        <taxon>Malvales</taxon>
        <taxon>Malvaceae</taxon>
        <taxon>Malvoideae</taxon>
        <taxon>Hibiscus</taxon>
    </lineage>
</organism>
<reference evidence="1 2" key="1">
    <citation type="journal article" date="2024" name="G3 (Bethesda)">
        <title>Genome assembly of Hibiscus sabdariffa L. provides insights into metabolisms of medicinal natural products.</title>
        <authorList>
            <person name="Kim T."/>
        </authorList>
    </citation>
    <scope>NUCLEOTIDE SEQUENCE [LARGE SCALE GENOMIC DNA]</scope>
    <source>
        <strain evidence="1">TK-2024</strain>
        <tissue evidence="1">Old leaves</tissue>
    </source>
</reference>
<dbReference type="PANTHER" id="PTHR22844">
    <property type="entry name" value="F-BOX AND WD40 DOMAIN PROTEIN"/>
    <property type="match status" value="1"/>
</dbReference>
<dbReference type="InterPro" id="IPR015943">
    <property type="entry name" value="WD40/YVTN_repeat-like_dom_sf"/>
</dbReference>
<evidence type="ECO:0000313" key="1">
    <source>
        <dbReference type="EMBL" id="KAK9042120.1"/>
    </source>
</evidence>
<dbReference type="PANTHER" id="PTHR22844:SF213">
    <property type="entry name" value="OS01G0232200 PROTEIN"/>
    <property type="match status" value="1"/>
</dbReference>
<dbReference type="Pfam" id="PF00400">
    <property type="entry name" value="WD40"/>
    <property type="match status" value="1"/>
</dbReference>
<dbReference type="Gene3D" id="2.130.10.10">
    <property type="entry name" value="YVTN repeat-like/Quinoprotein amine dehydrogenase"/>
    <property type="match status" value="1"/>
</dbReference>
<keyword evidence="2" id="KW-1185">Reference proteome</keyword>
<protein>
    <submittedName>
        <fullName evidence="1">Uncharacterized protein</fullName>
    </submittedName>
</protein>
<proteinExistence type="predicted"/>
<dbReference type="SMART" id="SM00320">
    <property type="entry name" value="WD40"/>
    <property type="match status" value="2"/>
</dbReference>
<comment type="caution">
    <text evidence="1">The sequence shown here is derived from an EMBL/GenBank/DDBJ whole genome shotgun (WGS) entry which is preliminary data.</text>
</comment>